<organism evidence="9 10">
    <name type="scientific">Methylovorus glucosotrophus (strain SIP3-4)</name>
    <dbReference type="NCBI Taxonomy" id="582744"/>
    <lineage>
        <taxon>Bacteria</taxon>
        <taxon>Pseudomonadati</taxon>
        <taxon>Pseudomonadota</taxon>
        <taxon>Betaproteobacteria</taxon>
        <taxon>Nitrosomonadales</taxon>
        <taxon>Methylophilaceae</taxon>
        <taxon>Methylovorus</taxon>
    </lineage>
</organism>
<dbReference type="PANTHER" id="PTHR30012:SF0">
    <property type="entry name" value="TYPE II SECRETION SYSTEM PROTEIN F-RELATED"/>
    <property type="match status" value="1"/>
</dbReference>
<dbReference type="AlphaFoldDB" id="C6XET3"/>
<proteinExistence type="inferred from homology"/>
<evidence type="ECO:0000256" key="6">
    <source>
        <dbReference type="ARBA" id="ARBA00023136"/>
    </source>
</evidence>
<feature type="transmembrane region" description="Helical" evidence="7">
    <location>
        <begin position="126"/>
        <end position="155"/>
    </location>
</feature>
<evidence type="ECO:0000313" key="10">
    <source>
        <dbReference type="Proteomes" id="UP000002743"/>
    </source>
</evidence>
<evidence type="ECO:0000259" key="8">
    <source>
        <dbReference type="Pfam" id="PF00482"/>
    </source>
</evidence>
<feature type="transmembrane region" description="Helical" evidence="7">
    <location>
        <begin position="324"/>
        <end position="345"/>
    </location>
</feature>
<dbReference type="InterPro" id="IPR018076">
    <property type="entry name" value="T2SS_GspF_dom"/>
</dbReference>
<comment type="subcellular location">
    <subcellularLocation>
        <location evidence="1">Cell membrane</location>
        <topology evidence="1">Multi-pass membrane protein</topology>
    </subcellularLocation>
</comment>
<evidence type="ECO:0000256" key="2">
    <source>
        <dbReference type="ARBA" id="ARBA00005745"/>
    </source>
</evidence>
<dbReference type="InterPro" id="IPR042094">
    <property type="entry name" value="T2SS_GspF_sf"/>
</dbReference>
<protein>
    <submittedName>
        <fullName evidence="9">Type II secretion system protein</fullName>
    </submittedName>
</protein>
<keyword evidence="5 7" id="KW-1133">Transmembrane helix</keyword>
<dbReference type="HOGENOM" id="CLU_063664_0_0_4"/>
<feature type="transmembrane region" description="Helical" evidence="7">
    <location>
        <begin position="215"/>
        <end position="236"/>
    </location>
</feature>
<dbReference type="OrthoDB" id="7031359at2"/>
<dbReference type="Gene3D" id="1.20.81.30">
    <property type="entry name" value="Type II secretion system (T2SS), domain F"/>
    <property type="match status" value="2"/>
</dbReference>
<feature type="domain" description="Type II secretion system protein GspF" evidence="8">
    <location>
        <begin position="28"/>
        <end position="149"/>
    </location>
</feature>
<reference evidence="9 10" key="2">
    <citation type="journal article" date="2011" name="J. Bacteriol.">
        <title>Genomes of three methylotrophs from a single niche uncover genetic and metabolic divergence of Methylophilaceae.</title>
        <authorList>
            <person name="Lapidus A."/>
            <person name="Clum A."/>
            <person name="Labutti K."/>
            <person name="Kaluzhnaya M.G."/>
            <person name="Lim S."/>
            <person name="Beck D.A."/>
            <person name="Glavina Del Rio T."/>
            <person name="Nolan M."/>
            <person name="Mavromatis K."/>
            <person name="Huntemann M."/>
            <person name="Lucas S."/>
            <person name="Lidstrom M.E."/>
            <person name="Ivanova N."/>
            <person name="Chistoserdova L."/>
        </authorList>
    </citation>
    <scope>NUCLEOTIDE SEQUENCE [LARGE SCALE GENOMIC DNA]</scope>
    <source>
        <strain evidence="9 10">SIP3-4</strain>
        <plasmid evidence="9 10">pMsip01</plasmid>
    </source>
</reference>
<keyword evidence="4 7" id="KW-0812">Transmembrane</keyword>
<reference evidence="10" key="1">
    <citation type="submission" date="2009-07" db="EMBL/GenBank/DDBJ databases">
        <title>Complete sequence of plasmid 1 of Methylovorus sp. SIP3-4.</title>
        <authorList>
            <consortium name="US DOE Joint Genome Institute"/>
            <person name="Lucas S."/>
            <person name="Copeland A."/>
            <person name="Lapidus A."/>
            <person name="Glavina del Rio T."/>
            <person name="Tice H."/>
            <person name="Bruce D."/>
            <person name="Goodwin L."/>
            <person name="Pitluck S."/>
            <person name="Clum A."/>
            <person name="Larimer F."/>
            <person name="Land M."/>
            <person name="Hauser L."/>
            <person name="Kyrpides N."/>
            <person name="Mikhailova N."/>
            <person name="Kayluzhnaya M."/>
            <person name="Chistoserdova L."/>
        </authorList>
    </citation>
    <scope>NUCLEOTIDE SEQUENCE [LARGE SCALE GENOMIC DNA]</scope>
    <source>
        <strain evidence="10">SIP3-4</strain>
        <plasmid evidence="10">pMsip01</plasmid>
    </source>
</reference>
<dbReference type="Proteomes" id="UP000002743">
    <property type="component" value="Plasmid pMsip01"/>
</dbReference>
<keyword evidence="6 7" id="KW-0472">Membrane</keyword>
<name>C6XET3_METGS</name>
<dbReference type="EMBL" id="CP001675">
    <property type="protein sequence ID" value="ACT52140.1"/>
    <property type="molecule type" value="Genomic_DNA"/>
</dbReference>
<dbReference type="InterPro" id="IPR003004">
    <property type="entry name" value="GspF/PilC"/>
</dbReference>
<dbReference type="PANTHER" id="PTHR30012">
    <property type="entry name" value="GENERAL SECRETION PATHWAY PROTEIN"/>
    <property type="match status" value="1"/>
</dbReference>
<sequence>MFASAEEKFAKLMFQFDTKSRRSLWLKLSKLLGNGVPILQSLQSIYGTRLQTGGKSHPQTFALKEWISGVENGKRLSEMIVGWVGTEERMLIAAGESSGKPEDSLESAARVLSAKSQIKGAVLSGILYPAVLVSAAFGVLYVFGFMIVPAFLRIASVEKWSGLARKMIEVSLFAQHWLWLIALLLITIFIVFIYSLPRWDGQLRIMLDRYAPFSIYRVMNGSTWLIALAALVEAGLRVEIALQQLAATASPWMKTRILACLSGIRSGHDMGAALSKSGYEFPDREIITDLGVYSQLGGFDEALSILGNEWLKESVAQIKARMQVVFGISILIVGSLIAFMAGGMMNMMLQMGQLVKNGLH</sequence>
<geneLocation type="plasmid" evidence="9 10">
    <name>pMsip01</name>
</geneLocation>
<evidence type="ECO:0000256" key="1">
    <source>
        <dbReference type="ARBA" id="ARBA00004651"/>
    </source>
</evidence>
<feature type="domain" description="Type II secretion system protein GspF" evidence="8">
    <location>
        <begin position="225"/>
        <end position="345"/>
    </location>
</feature>
<keyword evidence="3" id="KW-1003">Cell membrane</keyword>
<evidence type="ECO:0000256" key="4">
    <source>
        <dbReference type="ARBA" id="ARBA00022692"/>
    </source>
</evidence>
<dbReference type="Pfam" id="PF00482">
    <property type="entry name" value="T2SSF"/>
    <property type="match status" value="2"/>
</dbReference>
<feature type="transmembrane region" description="Helical" evidence="7">
    <location>
        <begin position="176"/>
        <end position="195"/>
    </location>
</feature>
<evidence type="ECO:0000256" key="5">
    <source>
        <dbReference type="ARBA" id="ARBA00022989"/>
    </source>
</evidence>
<evidence type="ECO:0000256" key="7">
    <source>
        <dbReference type="SAM" id="Phobius"/>
    </source>
</evidence>
<evidence type="ECO:0000256" key="3">
    <source>
        <dbReference type="ARBA" id="ARBA00022475"/>
    </source>
</evidence>
<evidence type="ECO:0000313" key="9">
    <source>
        <dbReference type="EMBL" id="ACT52140.1"/>
    </source>
</evidence>
<gene>
    <name evidence="9" type="ordered locus">Msip34_2916</name>
</gene>
<accession>C6XET3</accession>
<keyword evidence="10" id="KW-1185">Reference proteome</keyword>
<keyword evidence="9" id="KW-0614">Plasmid</keyword>
<comment type="similarity">
    <text evidence="2">Belongs to the GSP F family.</text>
</comment>
<dbReference type="KEGG" id="mei:Msip34_2916"/>
<dbReference type="GO" id="GO:0005886">
    <property type="term" value="C:plasma membrane"/>
    <property type="evidence" value="ECO:0007669"/>
    <property type="project" value="UniProtKB-SubCell"/>
</dbReference>